<keyword evidence="3" id="KW-1185">Reference proteome</keyword>
<gene>
    <name evidence="2" type="ORF">Mth01_42840</name>
</gene>
<protein>
    <recommendedName>
        <fullName evidence="1">DUF4037 domain-containing protein</fullName>
    </recommendedName>
</protein>
<sequence length="94" mass="10766">MWRYLLACQWQRLSQEEAFVGRCAEVGDDLGSALVAGRLVRDLMRLCLLLTRRYAPYAKWLGSAFRQLPIAEKLTPSLRGAVTATDYPVRERHL</sequence>
<evidence type="ECO:0000259" key="1">
    <source>
        <dbReference type="Pfam" id="PF13228"/>
    </source>
</evidence>
<dbReference type="EMBL" id="BOOG01000043">
    <property type="protein sequence ID" value="GIH72031.1"/>
    <property type="molecule type" value="Genomic_DNA"/>
</dbReference>
<dbReference type="AlphaFoldDB" id="A0A8J3W1Q9"/>
<comment type="caution">
    <text evidence="2">The sequence shown here is derived from an EMBL/GenBank/DDBJ whole genome shotgun (WGS) entry which is preliminary data.</text>
</comment>
<accession>A0A8J3W1Q9</accession>
<evidence type="ECO:0000313" key="3">
    <source>
        <dbReference type="Proteomes" id="UP000610966"/>
    </source>
</evidence>
<dbReference type="InterPro" id="IPR025117">
    <property type="entry name" value="DUF4037"/>
</dbReference>
<dbReference type="Proteomes" id="UP000610966">
    <property type="component" value="Unassembled WGS sequence"/>
</dbReference>
<organism evidence="2 3">
    <name type="scientific">Sphaerimonospora thailandensis</name>
    <dbReference type="NCBI Taxonomy" id="795644"/>
    <lineage>
        <taxon>Bacteria</taxon>
        <taxon>Bacillati</taxon>
        <taxon>Actinomycetota</taxon>
        <taxon>Actinomycetes</taxon>
        <taxon>Streptosporangiales</taxon>
        <taxon>Streptosporangiaceae</taxon>
        <taxon>Sphaerimonospora</taxon>
    </lineage>
</organism>
<proteinExistence type="predicted"/>
<feature type="domain" description="DUF4037" evidence="1">
    <location>
        <begin position="1"/>
        <end position="61"/>
    </location>
</feature>
<name>A0A8J3W1Q9_9ACTN</name>
<dbReference type="Pfam" id="PF13228">
    <property type="entry name" value="DUF4037"/>
    <property type="match status" value="1"/>
</dbReference>
<evidence type="ECO:0000313" key="2">
    <source>
        <dbReference type="EMBL" id="GIH72031.1"/>
    </source>
</evidence>
<reference evidence="2" key="1">
    <citation type="submission" date="2021-01" db="EMBL/GenBank/DDBJ databases">
        <title>Whole genome shotgun sequence of Sphaerimonospora thailandensis NBRC 107569.</title>
        <authorList>
            <person name="Komaki H."/>
            <person name="Tamura T."/>
        </authorList>
    </citation>
    <scope>NUCLEOTIDE SEQUENCE</scope>
    <source>
        <strain evidence="2">NBRC 107569</strain>
    </source>
</reference>